<dbReference type="EMBL" id="RBVX01000015">
    <property type="protein sequence ID" value="RSL32350.1"/>
    <property type="molecule type" value="Genomic_DNA"/>
</dbReference>
<proteinExistence type="predicted"/>
<evidence type="ECO:0000313" key="2">
    <source>
        <dbReference type="EMBL" id="RSL32350.1"/>
    </source>
</evidence>
<dbReference type="InterPro" id="IPR021617">
    <property type="entry name" value="DUF3231"/>
</dbReference>
<evidence type="ECO:0000256" key="1">
    <source>
        <dbReference type="SAM" id="Phobius"/>
    </source>
</evidence>
<gene>
    <name evidence="2" type="ORF">D7Z54_15755</name>
</gene>
<keyword evidence="1" id="KW-0472">Membrane</keyword>
<sequence length="337" mass="38247">MMNSNNINLTTAEHSQLWSAYMNSSISSIMIKYFIAKVEDHDIHGVLQEALTLTTDHLEQITDMFTKENKPIPIGFTDQDVNVNAPRLYSDNYFLQHTFQLGIFGMFTFSSSVSLSTRKDIHQFFSEGLRKYNDLHEKASSVSLQKGLYLRPPTVPTPNEVDFVKKQNFLTGWFGERRPLTTQEITYLYSNIQRNSLGIAMLTGFSQVVKSKEIKNFIIRGIEIAKKHVNIFNSILEESQVPTPMGSDSMVTGSADIAPFSDKLMMYHVTGMITLGIGFYGLSISTNIRRDLAVHYTRLSAEIALYSEDGANIMIDNEWLEEPPRMVDRDELAKANK</sequence>
<comment type="caution">
    <text evidence="2">The sequence shown here is derived from an EMBL/GenBank/DDBJ whole genome shotgun (WGS) entry which is preliminary data.</text>
</comment>
<organism evidence="2 3">
    <name type="scientific">Salibacterium salarium</name>
    <dbReference type="NCBI Taxonomy" id="284579"/>
    <lineage>
        <taxon>Bacteria</taxon>
        <taxon>Bacillati</taxon>
        <taxon>Bacillota</taxon>
        <taxon>Bacilli</taxon>
        <taxon>Bacillales</taxon>
        <taxon>Bacillaceae</taxon>
    </lineage>
</organism>
<evidence type="ECO:0000313" key="3">
    <source>
        <dbReference type="Proteomes" id="UP000275076"/>
    </source>
</evidence>
<dbReference type="Pfam" id="PF11553">
    <property type="entry name" value="DUF3231"/>
    <property type="match status" value="2"/>
</dbReference>
<reference evidence="2 3" key="1">
    <citation type="submission" date="2018-10" db="EMBL/GenBank/DDBJ databases">
        <title>Draft genome sequence of Bacillus salarius IM0101, isolated from a hypersaline soil in Inner Mongolia, China.</title>
        <authorList>
            <person name="Yamprayoonswat W."/>
            <person name="Boonvisut S."/>
            <person name="Jumpathong W."/>
            <person name="Sittihan S."/>
            <person name="Ruangsuj P."/>
            <person name="Wanthongcharoen S."/>
            <person name="Thongpramul N."/>
            <person name="Pimmason S."/>
            <person name="Yu B."/>
            <person name="Yasawong M."/>
        </authorList>
    </citation>
    <scope>NUCLEOTIDE SEQUENCE [LARGE SCALE GENOMIC DNA]</scope>
    <source>
        <strain evidence="2 3">IM0101</strain>
    </source>
</reference>
<dbReference type="Gene3D" id="1.20.1260.10">
    <property type="match status" value="2"/>
</dbReference>
<keyword evidence="3" id="KW-1185">Reference proteome</keyword>
<dbReference type="AlphaFoldDB" id="A0A428N1Q2"/>
<keyword evidence="1" id="KW-1133">Transmembrane helix</keyword>
<name>A0A428N1Q2_9BACI</name>
<feature type="transmembrane region" description="Helical" evidence="1">
    <location>
        <begin position="264"/>
        <end position="282"/>
    </location>
</feature>
<protein>
    <submittedName>
        <fullName evidence="2">DUF3231 family protein</fullName>
    </submittedName>
</protein>
<dbReference type="OrthoDB" id="1675670at2"/>
<dbReference type="Proteomes" id="UP000275076">
    <property type="component" value="Unassembled WGS sequence"/>
</dbReference>
<keyword evidence="1" id="KW-0812">Transmembrane</keyword>
<accession>A0A428N1Q2</accession>
<dbReference type="InterPro" id="IPR012347">
    <property type="entry name" value="Ferritin-like"/>
</dbReference>